<dbReference type="AlphaFoldDB" id="A0AAQ3Q059"/>
<keyword evidence="2" id="KW-0812">Transmembrane</keyword>
<feature type="transmembrane region" description="Helical" evidence="2">
    <location>
        <begin position="380"/>
        <end position="401"/>
    </location>
</feature>
<keyword evidence="2" id="KW-1133">Transmembrane helix</keyword>
<gene>
    <name evidence="3" type="ORF">Cni_G00800</name>
</gene>
<dbReference type="PANTHER" id="PTHR33416">
    <property type="entry name" value="NUCLEAR PORE COMPLEX PROTEIN NUP1"/>
    <property type="match status" value="1"/>
</dbReference>
<evidence type="ECO:0000256" key="2">
    <source>
        <dbReference type="SAM" id="Phobius"/>
    </source>
</evidence>
<evidence type="ECO:0000313" key="4">
    <source>
        <dbReference type="Proteomes" id="UP001327560"/>
    </source>
</evidence>
<feature type="compositionally biased region" description="Basic and acidic residues" evidence="1">
    <location>
        <begin position="293"/>
        <end position="308"/>
    </location>
</feature>
<keyword evidence="4" id="KW-1185">Reference proteome</keyword>
<dbReference type="EMBL" id="CP136890">
    <property type="protein sequence ID" value="WOK92109.1"/>
    <property type="molecule type" value="Genomic_DNA"/>
</dbReference>
<sequence length="499" mass="55758">MASLFRARRPPDESKSGGKILSGRRRSQTASPYARPQSPLPLCLLPPPAPSPSQTRSPRWISGLISGAGKLISSVFGSDGSSSCSFASSSDYSSDGDFSSCPGEEGNFDASEELHGEGKELEVYSDCMGGSKDIIQVSVSKLAIEQLLMEETFSREECNRLINIIQSRVAVSPSMRLIQDSTGRKLSNRDTGTEMGSSGLLQYWTHGWDLRESVINSPSMEENKWLEEKKLASDTKQDLVRGPCSLKTDMLDQRSPFSSGSHILTSQPNRLHHLKDELTHATTTPPSLKVFERKYPSRRSQDGNEKLLPRSRSNALESPDSDKIHSPLDVMYSLQNTKEQDGIHHEHLAISSTKMLLVDLISDEDKAMTSEYVKFRENGLVSLCMMMILIVCLFFFMDLYFSNIWDLNLDIDLESFSKDMPPHTFSSEDEPQTCNYEKTSEPNDVSAIKRSAHLEDNVARESHDSTTMRSVKGMLNKPEPSTTRVRRKSKQCPTKENQP</sequence>
<reference evidence="3 4" key="1">
    <citation type="submission" date="2023-10" db="EMBL/GenBank/DDBJ databases">
        <title>Chromosome-scale genome assembly provides insights into flower coloration mechanisms of Canna indica.</title>
        <authorList>
            <person name="Li C."/>
        </authorList>
    </citation>
    <scope>NUCLEOTIDE SEQUENCE [LARGE SCALE GENOMIC DNA]</scope>
    <source>
        <tissue evidence="3">Flower</tissue>
    </source>
</reference>
<accession>A0AAQ3Q059</accession>
<dbReference type="Proteomes" id="UP001327560">
    <property type="component" value="Chromosome 1"/>
</dbReference>
<name>A0AAQ3Q059_9LILI</name>
<feature type="compositionally biased region" description="Basic and acidic residues" evidence="1">
    <location>
        <begin position="452"/>
        <end position="466"/>
    </location>
</feature>
<evidence type="ECO:0000256" key="1">
    <source>
        <dbReference type="SAM" id="MobiDB-lite"/>
    </source>
</evidence>
<feature type="region of interest" description="Disordered" evidence="1">
    <location>
        <begin position="293"/>
        <end position="324"/>
    </location>
</feature>
<dbReference type="PANTHER" id="PTHR33416:SF37">
    <property type="entry name" value="OS04G0655600 PROTEIN"/>
    <property type="match status" value="1"/>
</dbReference>
<keyword evidence="2" id="KW-0472">Membrane</keyword>
<organism evidence="3 4">
    <name type="scientific">Canna indica</name>
    <name type="common">Indian-shot</name>
    <dbReference type="NCBI Taxonomy" id="4628"/>
    <lineage>
        <taxon>Eukaryota</taxon>
        <taxon>Viridiplantae</taxon>
        <taxon>Streptophyta</taxon>
        <taxon>Embryophyta</taxon>
        <taxon>Tracheophyta</taxon>
        <taxon>Spermatophyta</taxon>
        <taxon>Magnoliopsida</taxon>
        <taxon>Liliopsida</taxon>
        <taxon>Zingiberales</taxon>
        <taxon>Cannaceae</taxon>
        <taxon>Canna</taxon>
    </lineage>
</organism>
<dbReference type="GO" id="GO:0005635">
    <property type="term" value="C:nuclear envelope"/>
    <property type="evidence" value="ECO:0007669"/>
    <property type="project" value="TreeGrafter"/>
</dbReference>
<feature type="region of interest" description="Disordered" evidence="1">
    <location>
        <begin position="422"/>
        <end position="499"/>
    </location>
</feature>
<dbReference type="GO" id="GO:0071763">
    <property type="term" value="P:nuclear membrane organization"/>
    <property type="evidence" value="ECO:0007669"/>
    <property type="project" value="TreeGrafter"/>
</dbReference>
<proteinExistence type="predicted"/>
<protein>
    <submittedName>
        <fullName evidence="3">Protein KAKU4-like isoform X9</fullName>
    </submittedName>
</protein>
<feature type="region of interest" description="Disordered" evidence="1">
    <location>
        <begin position="1"/>
        <end position="60"/>
    </location>
</feature>
<evidence type="ECO:0000313" key="3">
    <source>
        <dbReference type="EMBL" id="WOK92109.1"/>
    </source>
</evidence>